<dbReference type="Proteomes" id="UP001059596">
    <property type="component" value="Unassembled WGS sequence"/>
</dbReference>
<organism evidence="2 3">
    <name type="scientific">Drosophila gunungcola</name>
    <name type="common">fruit fly</name>
    <dbReference type="NCBI Taxonomy" id="103775"/>
    <lineage>
        <taxon>Eukaryota</taxon>
        <taxon>Metazoa</taxon>
        <taxon>Ecdysozoa</taxon>
        <taxon>Arthropoda</taxon>
        <taxon>Hexapoda</taxon>
        <taxon>Insecta</taxon>
        <taxon>Pterygota</taxon>
        <taxon>Neoptera</taxon>
        <taxon>Endopterygota</taxon>
        <taxon>Diptera</taxon>
        <taxon>Brachycera</taxon>
        <taxon>Muscomorpha</taxon>
        <taxon>Ephydroidea</taxon>
        <taxon>Drosophilidae</taxon>
        <taxon>Drosophila</taxon>
        <taxon>Sophophora</taxon>
    </lineage>
</organism>
<protein>
    <submittedName>
        <fullName evidence="2">Uncharacterized protein</fullName>
    </submittedName>
</protein>
<proteinExistence type="predicted"/>
<feature type="region of interest" description="Disordered" evidence="1">
    <location>
        <begin position="1"/>
        <end position="55"/>
    </location>
</feature>
<keyword evidence="3" id="KW-1185">Reference proteome</keyword>
<dbReference type="EMBL" id="JAMKOV010000002">
    <property type="protein sequence ID" value="KAI8042325.1"/>
    <property type="molecule type" value="Genomic_DNA"/>
</dbReference>
<reference evidence="2" key="1">
    <citation type="journal article" date="2023" name="Genome Biol. Evol.">
        <title>Long-read-based Genome Assembly of Drosophila gunungcola Reveals Fewer Chemosensory Genes in Flower-breeding Species.</title>
        <authorList>
            <person name="Negi A."/>
            <person name="Liao B.Y."/>
            <person name="Yeh S.D."/>
        </authorList>
    </citation>
    <scope>NUCLEOTIDE SEQUENCE</scope>
    <source>
        <strain evidence="2">Sukarami</strain>
    </source>
</reference>
<dbReference type="InterPro" id="IPR009818">
    <property type="entry name" value="PAM2_motif"/>
</dbReference>
<name>A0A9P9YSG9_9MUSC</name>
<evidence type="ECO:0000313" key="2">
    <source>
        <dbReference type="EMBL" id="KAI8042325.1"/>
    </source>
</evidence>
<dbReference type="AlphaFoldDB" id="A0A9P9YSG9"/>
<evidence type="ECO:0000313" key="3">
    <source>
        <dbReference type="Proteomes" id="UP001059596"/>
    </source>
</evidence>
<gene>
    <name evidence="2" type="ORF">M5D96_003628</name>
</gene>
<sequence length="237" mass="26273">MSKDINTASTSGFARELGGAHSTPAAPQSTPADTPPTRPLPEITAGSRTLDHRLNPNAPVFVPDFKASQVAKRLFDDFSPYTRWSTASSENLSYGPRYDSIWREVSPQQQRRVPNPRFDYSLDPGENEVGELEFDQHQAMNIGAEAYDPIAGSTTTSQAMEGPEIVGDVDVDAHSQLEETVDDGKCNGPSPSPLLQIDQKMLSAHVGRKDWRISFVFNMYLDLLKRYITLQIYKGLK</sequence>
<feature type="compositionally biased region" description="Polar residues" evidence="1">
    <location>
        <begin position="1"/>
        <end position="12"/>
    </location>
</feature>
<evidence type="ECO:0000256" key="1">
    <source>
        <dbReference type="SAM" id="MobiDB-lite"/>
    </source>
</evidence>
<comment type="caution">
    <text evidence="2">The sequence shown here is derived from an EMBL/GenBank/DDBJ whole genome shotgun (WGS) entry which is preliminary data.</text>
</comment>
<accession>A0A9P9YSG9</accession>
<dbReference type="Pfam" id="PF07145">
    <property type="entry name" value="PAM2"/>
    <property type="match status" value="1"/>
</dbReference>